<reference evidence="14" key="2">
    <citation type="submission" date="2025-08" db="UniProtKB">
        <authorList>
            <consortium name="RefSeq"/>
        </authorList>
    </citation>
    <scope>IDENTIFICATION</scope>
    <source>
        <tissue evidence="14">Adult</tissue>
    </source>
</reference>
<dbReference type="SMART" id="SM00369">
    <property type="entry name" value="LRR_TYP"/>
    <property type="match status" value="5"/>
</dbReference>
<dbReference type="InterPro" id="IPR001611">
    <property type="entry name" value="Leu-rich_rpt"/>
</dbReference>
<keyword evidence="13" id="KW-1185">Reference proteome</keyword>
<keyword evidence="8 11" id="KW-0472">Membrane</keyword>
<protein>
    <submittedName>
        <fullName evidence="14">Protein toll-like</fullName>
    </submittedName>
</protein>
<dbReference type="Pfam" id="PF13855">
    <property type="entry name" value="LRR_8"/>
    <property type="match status" value="1"/>
</dbReference>
<dbReference type="InterPro" id="IPR000157">
    <property type="entry name" value="TIR_dom"/>
</dbReference>
<evidence type="ECO:0000256" key="11">
    <source>
        <dbReference type="SAM" id="Phobius"/>
    </source>
</evidence>
<keyword evidence="7 11" id="KW-1133">Transmembrane helix</keyword>
<dbReference type="PRINTS" id="PR01537">
    <property type="entry name" value="INTRLKN1R1F"/>
</dbReference>
<comment type="similarity">
    <text evidence="2">Belongs to the Toll-like receptor family.</text>
</comment>
<evidence type="ECO:0000256" key="7">
    <source>
        <dbReference type="ARBA" id="ARBA00022989"/>
    </source>
</evidence>
<feature type="domain" description="TIR" evidence="12">
    <location>
        <begin position="741"/>
        <end position="877"/>
    </location>
</feature>
<keyword evidence="5" id="KW-0732">Signal</keyword>
<name>A0ABM3JWU1_BACDO</name>
<dbReference type="PROSITE" id="PS51450">
    <property type="entry name" value="LRR"/>
    <property type="match status" value="2"/>
</dbReference>
<evidence type="ECO:0000256" key="10">
    <source>
        <dbReference type="ARBA" id="ARBA00023180"/>
    </source>
</evidence>
<dbReference type="Gene3D" id="3.40.50.10140">
    <property type="entry name" value="Toll/interleukin-1 receptor homology (TIR) domain"/>
    <property type="match status" value="1"/>
</dbReference>
<keyword evidence="4 11" id="KW-0812">Transmembrane</keyword>
<evidence type="ECO:0000313" key="14">
    <source>
        <dbReference type="RefSeq" id="XP_049313695.1"/>
    </source>
</evidence>
<evidence type="ECO:0000256" key="6">
    <source>
        <dbReference type="ARBA" id="ARBA00022737"/>
    </source>
</evidence>
<dbReference type="SMART" id="SM00255">
    <property type="entry name" value="TIR"/>
    <property type="match status" value="1"/>
</dbReference>
<dbReference type="PROSITE" id="PS50104">
    <property type="entry name" value="TIR"/>
    <property type="match status" value="1"/>
</dbReference>
<feature type="transmembrane region" description="Helical" evidence="11">
    <location>
        <begin position="690"/>
        <end position="712"/>
    </location>
</feature>
<sequence>MNMNKLKVRNLCVILAYILTQLIINNKILLAHTTEMELIKTTVEPVSTWAADCFKDEKTTCDCYGDADFSCKIADGRNYIYISFNSNLRELFVLCSINTETNINFLLQHKFQSILLKTRYFKVTNCKRFTYEIYMNGKVRKILIKMYELNKVTIVHNTDLAAEPVEYMAEPMKMVHLQLIIKSNRNEIREADIISIRHDILLYKQNLLETFALSVQGLRNQYISLQNLSQTFFKKFTALRQLDLAGNNMKMLDANIFAAQTKLNSLNLSRNEIRELPESLFAYQPQLLILDLSHNLLTYLTPHIFDHTPRLWQLILGGNQLHDTTNIMENLKPLHYLHRLDVSQNQLQTIWSTDTSVNRTLRLLTNFLYSYKGMTLDLADGLKYITKLQPENYNGGKINSTVINFSGNRLREFTLDWLVAANISCPFEINLEHNLIENFFALQNFFSATADCAPEIKMTGNPIVCDCKLAWVYSENYRSLFNGLQCIQTSTKLVKDLAQLERKELCAWEPVMCPSECNCYTQFEFLHINCNGAQHIEQLPRPEQVGLKSSVLDISNNNFIALPLNTTFGYGNVSQLNASYNKITSINISQLPTNLTVLDLRNNRLISLNDEFLRTYLNESTKLQFLYLSENPWFCNCSTLQLLHTIRTHRTRIPDAEQLLCVNQPNDTLLMANVRELCPTPVDAKYYKDLITTLISVGLTIIISLCIISLFYKYKLEVEVWLYSHNILRCCIRECELDKHKTFDAFISYAHQDADFVNHTLLPRLEQCEPPFRICTHERNWLVGAYIPEQIIESVEQSRRTIIVLSQHFIESDWARMEFRTAHQCSLNEGRARIIMIKFGEISKSELLDRELKAYLDMNTYLDWQDVRFWDKLRYAMPHKVGVERNTDMLKINGRMYVMGQVEMNRLADDIV</sequence>
<dbReference type="InterPro" id="IPR003591">
    <property type="entry name" value="Leu-rich_rpt_typical-subtyp"/>
</dbReference>
<evidence type="ECO:0000256" key="2">
    <source>
        <dbReference type="ARBA" id="ARBA00009634"/>
    </source>
</evidence>
<accession>A0ABM3JWU1</accession>
<comment type="subcellular location">
    <subcellularLocation>
        <location evidence="1">Membrane</location>
        <topology evidence="1">Single-pass membrane protein</topology>
    </subcellularLocation>
</comment>
<organism evidence="13 14">
    <name type="scientific">Bactrocera dorsalis</name>
    <name type="common">Oriental fruit fly</name>
    <name type="synonym">Dacus dorsalis</name>
    <dbReference type="NCBI Taxonomy" id="27457"/>
    <lineage>
        <taxon>Eukaryota</taxon>
        <taxon>Metazoa</taxon>
        <taxon>Ecdysozoa</taxon>
        <taxon>Arthropoda</taxon>
        <taxon>Hexapoda</taxon>
        <taxon>Insecta</taxon>
        <taxon>Pterygota</taxon>
        <taxon>Neoptera</taxon>
        <taxon>Endopterygota</taxon>
        <taxon>Diptera</taxon>
        <taxon>Brachycera</taxon>
        <taxon>Muscomorpha</taxon>
        <taxon>Tephritoidea</taxon>
        <taxon>Tephritidae</taxon>
        <taxon>Bactrocera</taxon>
        <taxon>Bactrocera</taxon>
    </lineage>
</organism>
<evidence type="ECO:0000256" key="9">
    <source>
        <dbReference type="ARBA" id="ARBA00023170"/>
    </source>
</evidence>
<dbReference type="SUPFAM" id="SSF52200">
    <property type="entry name" value="Toll/Interleukin receptor TIR domain"/>
    <property type="match status" value="1"/>
</dbReference>
<evidence type="ECO:0000256" key="8">
    <source>
        <dbReference type="ARBA" id="ARBA00023136"/>
    </source>
</evidence>
<reference evidence="13" key="1">
    <citation type="submission" date="2025-05" db="UniProtKB">
        <authorList>
            <consortium name="RefSeq"/>
        </authorList>
    </citation>
    <scope>NUCLEOTIDE SEQUENCE [LARGE SCALE GENOMIC DNA]</scope>
</reference>
<evidence type="ECO:0000259" key="12">
    <source>
        <dbReference type="PROSITE" id="PS50104"/>
    </source>
</evidence>
<dbReference type="Pfam" id="PF01582">
    <property type="entry name" value="TIR"/>
    <property type="match status" value="1"/>
</dbReference>
<dbReference type="Proteomes" id="UP001652620">
    <property type="component" value="Chromosome 1"/>
</dbReference>
<evidence type="ECO:0000256" key="3">
    <source>
        <dbReference type="ARBA" id="ARBA00022614"/>
    </source>
</evidence>
<dbReference type="PANTHER" id="PTHR24365">
    <property type="entry name" value="TOLL-LIKE RECEPTOR"/>
    <property type="match status" value="1"/>
</dbReference>
<dbReference type="GeneID" id="125778694"/>
<evidence type="ECO:0000256" key="4">
    <source>
        <dbReference type="ARBA" id="ARBA00022692"/>
    </source>
</evidence>
<proteinExistence type="inferred from homology"/>
<dbReference type="SUPFAM" id="SSF52058">
    <property type="entry name" value="L domain-like"/>
    <property type="match status" value="1"/>
</dbReference>
<evidence type="ECO:0000313" key="13">
    <source>
        <dbReference type="Proteomes" id="UP001652620"/>
    </source>
</evidence>
<keyword evidence="9" id="KW-0675">Receptor</keyword>
<dbReference type="PANTHER" id="PTHR24365:SF541">
    <property type="entry name" value="PROTEIN TOLL-RELATED"/>
    <property type="match status" value="1"/>
</dbReference>
<dbReference type="RefSeq" id="XP_049313695.1">
    <property type="nucleotide sequence ID" value="XM_049457738.1"/>
</dbReference>
<evidence type="ECO:0000256" key="5">
    <source>
        <dbReference type="ARBA" id="ARBA00022729"/>
    </source>
</evidence>
<evidence type="ECO:0000256" key="1">
    <source>
        <dbReference type="ARBA" id="ARBA00004167"/>
    </source>
</evidence>
<keyword evidence="6" id="KW-0677">Repeat</keyword>
<dbReference type="Gene3D" id="3.80.10.10">
    <property type="entry name" value="Ribonuclease Inhibitor"/>
    <property type="match status" value="3"/>
</dbReference>
<keyword evidence="10" id="KW-0325">Glycoprotein</keyword>
<gene>
    <name evidence="14" type="primary">LOC125778694</name>
</gene>
<dbReference type="InterPro" id="IPR032675">
    <property type="entry name" value="LRR_dom_sf"/>
</dbReference>
<dbReference type="InterPro" id="IPR035897">
    <property type="entry name" value="Toll_tir_struct_dom_sf"/>
</dbReference>
<keyword evidence="3" id="KW-0433">Leucine-rich repeat</keyword>